<protein>
    <submittedName>
        <fullName evidence="3">ATG7_N domain-containing protein</fullName>
    </submittedName>
</protein>
<reference evidence="3" key="1">
    <citation type="submission" date="2016-11" db="UniProtKB">
        <authorList>
            <consortium name="WormBaseParasite"/>
        </authorList>
    </citation>
    <scope>IDENTIFICATION</scope>
</reference>
<dbReference type="Proteomes" id="UP000095280">
    <property type="component" value="Unplaced"/>
</dbReference>
<organism evidence="2 3">
    <name type="scientific">Macrostomum lignano</name>
    <dbReference type="NCBI Taxonomy" id="282301"/>
    <lineage>
        <taxon>Eukaryota</taxon>
        <taxon>Metazoa</taxon>
        <taxon>Spiralia</taxon>
        <taxon>Lophotrochozoa</taxon>
        <taxon>Platyhelminthes</taxon>
        <taxon>Rhabditophora</taxon>
        <taxon>Macrostomorpha</taxon>
        <taxon>Macrostomida</taxon>
        <taxon>Macrostomidae</taxon>
        <taxon>Macrostomum</taxon>
    </lineage>
</organism>
<proteinExistence type="predicted"/>
<evidence type="ECO:0000313" key="3">
    <source>
        <dbReference type="WBParaSite" id="maker-unitig_24498-snap-gene-0.2-mRNA-1"/>
    </source>
</evidence>
<dbReference type="AlphaFoldDB" id="A0A1I8F8D6"/>
<dbReference type="Gene3D" id="3.40.140.70">
    <property type="entry name" value="Ubiquitin-like modifier-activating enzyme ATG7 N-terminal domain"/>
    <property type="match status" value="1"/>
</dbReference>
<sequence length="544" mass="60580">RASPALIWNPASGASAEPCGTYSSTNGARPGAPISSSAPSLALFPAARWLKKAQTLLERIGATIFGAYAGALRAPRHPLVSLKSPDPSAHYDRRDRFGPQQVRPWLDATCPSSAVLVSKLSLWGNGRRRRRNFRRQFRLEQHRCADWYLAAGRAAAQRRRSRRQASRYDKRSKAGRCCAQRLVAFRWRPIRRRGGGAAKGSSSRRQTLAEFVRVLSNAGHFQPELRRSPCDLCGGNEHIIVRKEAPTHRQPPGWFISCHGNLRRLRPLCHHACLQFTRPWLGQHQLSRFRVQHQRGILGTEFCKMKLEQLKLSEEPCQFRGLFSIGDADRLPCRLAFEYNAFDTAAVEAELSSRAFAPAGRAVKFHSLDSFKALDKQAFADQLGAELLSQHPVRRGVHRPARLLDCFHLPYVDLKKYHFYYWLCMPVLAFPPKFRLCCLANASLAESAAVSGGQDLSRLCRSGAGVLRHVRPLSVLCCPRPGPGWMADFAGRSQAAGACKLSTAPLALRRIRLLTAGCRLATARNLLVLLRASLAWGGVLCLAY</sequence>
<dbReference type="Pfam" id="PF16420">
    <property type="entry name" value="ATG7_N"/>
    <property type="match status" value="1"/>
</dbReference>
<dbReference type="InterPro" id="IPR042523">
    <property type="entry name" value="Atg7_N_2"/>
</dbReference>
<accession>A0A1I8F8D6</accession>
<dbReference type="InterPro" id="IPR042522">
    <property type="entry name" value="Atg7_N_1"/>
</dbReference>
<dbReference type="Gene3D" id="3.40.140.100">
    <property type="entry name" value="Ubiquitin-like modifier-activating enzyme ATG7 C-terminal domain"/>
    <property type="match status" value="1"/>
</dbReference>
<dbReference type="WBParaSite" id="maker-unitig_24498-snap-gene-0.2-mRNA-1">
    <property type="protein sequence ID" value="maker-unitig_24498-snap-gene-0.2-mRNA-1"/>
    <property type="gene ID" value="maker-unitig_24498-snap-gene-0.2"/>
</dbReference>
<name>A0A1I8F8D6_9PLAT</name>
<keyword evidence="2" id="KW-1185">Reference proteome</keyword>
<dbReference type="InterPro" id="IPR032197">
    <property type="entry name" value="Atg7_N"/>
</dbReference>
<evidence type="ECO:0000313" key="2">
    <source>
        <dbReference type="Proteomes" id="UP000095280"/>
    </source>
</evidence>
<evidence type="ECO:0000259" key="1">
    <source>
        <dbReference type="Pfam" id="PF16420"/>
    </source>
</evidence>
<feature type="domain" description="Ubiquitin-like modifier-activating enzyme Atg7 N-terminal" evidence="1">
    <location>
        <begin position="301"/>
        <end position="434"/>
    </location>
</feature>